<accession>A0AC61YCJ1</accession>
<proteinExistence type="predicted"/>
<evidence type="ECO:0000313" key="1">
    <source>
        <dbReference type="EMBL" id="VVV02224.1"/>
    </source>
</evidence>
<organism evidence="1 2">
    <name type="scientific">Mesonia oceanica</name>
    <dbReference type="NCBI Taxonomy" id="2687242"/>
    <lineage>
        <taxon>Bacteria</taxon>
        <taxon>Pseudomonadati</taxon>
        <taxon>Bacteroidota</taxon>
        <taxon>Flavobacteriia</taxon>
        <taxon>Flavobacteriales</taxon>
        <taxon>Flavobacteriaceae</taxon>
        <taxon>Mesonia</taxon>
    </lineage>
</organism>
<keyword evidence="2" id="KW-1185">Reference proteome</keyword>
<reference evidence="1" key="1">
    <citation type="submission" date="2019-09" db="EMBL/GenBank/DDBJ databases">
        <authorList>
            <person name="Rodrigo-Torres L."/>
            <person name="Arahal R. D."/>
            <person name="Lucena T."/>
        </authorList>
    </citation>
    <scope>NUCLEOTIDE SEQUENCE</scope>
    <source>
        <strain evidence="1">ISS653</strain>
    </source>
</reference>
<protein>
    <submittedName>
        <fullName evidence="1">Antitoxin YefM</fullName>
    </submittedName>
</protein>
<comment type="caution">
    <text evidence="1">The sequence shown here is derived from an EMBL/GenBank/DDBJ whole genome shotgun (WGS) entry which is preliminary data.</text>
</comment>
<evidence type="ECO:0000313" key="2">
    <source>
        <dbReference type="Proteomes" id="UP000356253"/>
    </source>
</evidence>
<dbReference type="Proteomes" id="UP000356253">
    <property type="component" value="Unassembled WGS sequence"/>
</dbReference>
<gene>
    <name evidence="1" type="primary">yefM</name>
    <name evidence="1" type="ORF">FVB9532_03522</name>
</gene>
<name>A0AC61YCJ1_9FLAO</name>
<dbReference type="EMBL" id="CABVMM010000016">
    <property type="protein sequence ID" value="VVV02224.1"/>
    <property type="molecule type" value="Genomic_DNA"/>
</dbReference>
<sequence length="90" mass="10362">MMKAITISTLRKNIKKHFDYVSKSMGVIVVPRTKGDDAVVIMSISEYNSLKETEHLLSTKANRNRLMESIEQMEKGELIEYNDEEIELAQ</sequence>